<feature type="transmembrane region" description="Helical" evidence="8">
    <location>
        <begin position="124"/>
        <end position="144"/>
    </location>
</feature>
<evidence type="ECO:0000313" key="11">
    <source>
        <dbReference type="Proteomes" id="UP000050535"/>
    </source>
</evidence>
<keyword evidence="7 8" id="KW-0472">Membrane</keyword>
<feature type="transmembrane region" description="Helical" evidence="8">
    <location>
        <begin position="256"/>
        <end position="276"/>
    </location>
</feature>
<evidence type="ECO:0000256" key="1">
    <source>
        <dbReference type="ARBA" id="ARBA00004141"/>
    </source>
</evidence>
<evidence type="ECO:0000256" key="8">
    <source>
        <dbReference type="SAM" id="Phobius"/>
    </source>
</evidence>
<name>A0A0P7HU67_9EURY</name>
<dbReference type="PATRIC" id="fig|699431.3.peg.927"/>
<protein>
    <submittedName>
        <fullName evidence="10">Zn-dependent protease</fullName>
    </submittedName>
</protein>
<feature type="transmembrane region" description="Helical" evidence="8">
    <location>
        <begin position="187"/>
        <end position="212"/>
    </location>
</feature>
<dbReference type="OrthoDB" id="19110at2157"/>
<keyword evidence="5" id="KW-0809">Transit peptide</keyword>
<dbReference type="InterPro" id="IPR008915">
    <property type="entry name" value="Peptidase_M50"/>
</dbReference>
<feature type="transmembrane region" description="Helical" evidence="8">
    <location>
        <begin position="297"/>
        <end position="315"/>
    </location>
</feature>
<feature type="transmembrane region" description="Helical" evidence="8">
    <location>
        <begin position="156"/>
        <end position="175"/>
    </location>
</feature>
<feature type="transmembrane region" description="Helical" evidence="8">
    <location>
        <begin position="327"/>
        <end position="345"/>
    </location>
</feature>
<dbReference type="PANTHER" id="PTHR31412:SF0">
    <property type="entry name" value="ZINC METALLOPROTEASE EGY1, CHLOROPLASTIC-RELATED"/>
    <property type="match status" value="1"/>
</dbReference>
<keyword evidence="6 8" id="KW-1133">Transmembrane helix</keyword>
<evidence type="ECO:0000256" key="5">
    <source>
        <dbReference type="ARBA" id="ARBA00022946"/>
    </source>
</evidence>
<dbReference type="CDD" id="cd06160">
    <property type="entry name" value="S2P-M50_like_2"/>
    <property type="match status" value="1"/>
</dbReference>
<dbReference type="InterPro" id="IPR044838">
    <property type="entry name" value="EGY1-like"/>
</dbReference>
<organism evidence="10 11">
    <name type="scientific">Halolamina pelagica</name>
    <dbReference type="NCBI Taxonomy" id="699431"/>
    <lineage>
        <taxon>Archaea</taxon>
        <taxon>Methanobacteriati</taxon>
        <taxon>Methanobacteriota</taxon>
        <taxon>Stenosarchaea group</taxon>
        <taxon>Halobacteria</taxon>
        <taxon>Halobacteriales</taxon>
        <taxon>Haloferacaceae</taxon>
    </lineage>
</organism>
<dbReference type="Pfam" id="PF02163">
    <property type="entry name" value="Peptidase_M50"/>
    <property type="match status" value="1"/>
</dbReference>
<reference evidence="11" key="1">
    <citation type="submission" date="2013-11" db="EMBL/GenBank/DDBJ databases">
        <authorList>
            <person name="Hoang H.T."/>
            <person name="Killian M.L."/>
            <person name="Madson D.M."/>
            <person name="Arruda P.H.E."/>
            <person name="Sun D."/>
            <person name="Schwartz K.J."/>
            <person name="Yoon K."/>
        </authorList>
    </citation>
    <scope>NUCLEOTIDE SEQUENCE [LARGE SCALE GENOMIC DNA]</scope>
    <source>
        <strain evidence="11">CDK2</strain>
    </source>
</reference>
<feature type="transmembrane region" description="Helical" evidence="8">
    <location>
        <begin position="357"/>
        <end position="376"/>
    </location>
</feature>
<dbReference type="GO" id="GO:0016020">
    <property type="term" value="C:membrane"/>
    <property type="evidence" value="ECO:0007669"/>
    <property type="project" value="UniProtKB-SubCell"/>
</dbReference>
<dbReference type="GO" id="GO:0006508">
    <property type="term" value="P:proteolysis"/>
    <property type="evidence" value="ECO:0007669"/>
    <property type="project" value="UniProtKB-KW"/>
</dbReference>
<keyword evidence="3 8" id="KW-0812">Transmembrane</keyword>
<proteinExistence type="predicted"/>
<gene>
    <name evidence="10" type="ORF">SY89_00900</name>
</gene>
<dbReference type="PANTHER" id="PTHR31412">
    <property type="entry name" value="ZINC METALLOPROTEASE EGY1"/>
    <property type="match status" value="1"/>
</dbReference>
<keyword evidence="4" id="KW-0378">Hydrolase</keyword>
<feature type="transmembrane region" description="Helical" evidence="8">
    <location>
        <begin position="91"/>
        <end position="112"/>
    </location>
</feature>
<dbReference type="GO" id="GO:0008233">
    <property type="term" value="F:peptidase activity"/>
    <property type="evidence" value="ECO:0007669"/>
    <property type="project" value="UniProtKB-KW"/>
</dbReference>
<comment type="subcellular location">
    <subcellularLocation>
        <location evidence="1">Membrane</location>
        <topology evidence="1">Multi-pass membrane protein</topology>
    </subcellularLocation>
</comment>
<sequence>MADRSGSDEVPHPEALDAWFHLTAVRRDGDRIRYHGESLVPRSRLAEELRPAFEAAGYDIRFSVDDAGNDVLVARPFGATTTSETTPTTNIALLLATIVSTMFVGATVWYYIPLSAIAENPLRVLEAWPFTAAVLGVLLTHEMGHYLAGRWHGVDVSLPYVIPFYIPFGTMGAVIRMRSRIPDREALLDIGAAGPLAGLVATIVVTAIGVSLDPMSVPERVLAGNSEAIIFHNPPLLNLIADTLGQPTDYNDPTKAVHPVVMGGWIGMFFTVLNLLPVGQLDGGHITRALLGRRQETVAALVPGALFALAGYLWYVRDMGMQNSVGLWVLWGFITLLVSFGGSANPVDETPLGWKRTLVAALTFGLGALCFLPVPIEIATV</sequence>
<evidence type="ECO:0000256" key="7">
    <source>
        <dbReference type="ARBA" id="ARBA00023136"/>
    </source>
</evidence>
<dbReference type="AlphaFoldDB" id="A0A0P7HU67"/>
<evidence type="ECO:0000256" key="3">
    <source>
        <dbReference type="ARBA" id="ARBA00022692"/>
    </source>
</evidence>
<evidence type="ECO:0000256" key="6">
    <source>
        <dbReference type="ARBA" id="ARBA00022989"/>
    </source>
</evidence>
<keyword evidence="11" id="KW-1185">Reference proteome</keyword>
<keyword evidence="2 10" id="KW-0645">Protease</keyword>
<dbReference type="STRING" id="699431.SY89_00900"/>
<feature type="domain" description="Peptidase M50" evidence="9">
    <location>
        <begin position="130"/>
        <end position="295"/>
    </location>
</feature>
<comment type="caution">
    <text evidence="10">The sequence shown here is derived from an EMBL/GenBank/DDBJ whole genome shotgun (WGS) entry which is preliminary data.</text>
</comment>
<dbReference type="Proteomes" id="UP000050535">
    <property type="component" value="Unassembled WGS sequence"/>
</dbReference>
<evidence type="ECO:0000256" key="4">
    <source>
        <dbReference type="ARBA" id="ARBA00022801"/>
    </source>
</evidence>
<dbReference type="EMBL" id="LGUC01000001">
    <property type="protein sequence ID" value="KPN30175.1"/>
    <property type="molecule type" value="Genomic_DNA"/>
</dbReference>
<evidence type="ECO:0000259" key="9">
    <source>
        <dbReference type="Pfam" id="PF02163"/>
    </source>
</evidence>
<dbReference type="RefSeq" id="WP_054583243.1">
    <property type="nucleotide sequence ID" value="NZ_LGUC01000001.1"/>
</dbReference>
<evidence type="ECO:0000313" key="10">
    <source>
        <dbReference type="EMBL" id="KPN30175.1"/>
    </source>
</evidence>
<accession>A0A0P7HU67</accession>
<evidence type="ECO:0000256" key="2">
    <source>
        <dbReference type="ARBA" id="ARBA00022670"/>
    </source>
</evidence>